<evidence type="ECO:0000313" key="1">
    <source>
        <dbReference type="EMBL" id="KAK0740254.1"/>
    </source>
</evidence>
<gene>
    <name evidence="1" type="ORF">B0T18DRAFT_205271</name>
</gene>
<reference evidence="1" key="1">
    <citation type="submission" date="2023-06" db="EMBL/GenBank/DDBJ databases">
        <title>Genome-scale phylogeny and comparative genomics of the fungal order Sordariales.</title>
        <authorList>
            <consortium name="Lawrence Berkeley National Laboratory"/>
            <person name="Hensen N."/>
            <person name="Bonometti L."/>
            <person name="Westerberg I."/>
            <person name="Brannstrom I.O."/>
            <person name="Guillou S."/>
            <person name="Cros-Aarteil S."/>
            <person name="Calhoun S."/>
            <person name="Haridas S."/>
            <person name="Kuo A."/>
            <person name="Mondo S."/>
            <person name="Pangilinan J."/>
            <person name="Riley R."/>
            <person name="LaButti K."/>
            <person name="Andreopoulos B."/>
            <person name="Lipzen A."/>
            <person name="Chen C."/>
            <person name="Yanf M."/>
            <person name="Daum C."/>
            <person name="Ng V."/>
            <person name="Clum A."/>
            <person name="Steindorff A."/>
            <person name="Ohm R."/>
            <person name="Martin F."/>
            <person name="Silar P."/>
            <person name="Natvig D."/>
            <person name="Lalanne C."/>
            <person name="Gautier V."/>
            <person name="Ament-velasquez S.L."/>
            <person name="Kruys A."/>
            <person name="Hutchinson M.I."/>
            <person name="Powell A.J."/>
            <person name="Barry K."/>
            <person name="Miller A.N."/>
            <person name="Grigoriev I.V."/>
            <person name="Debuchy R."/>
            <person name="Gladieux P."/>
            <person name="Thoren M.H."/>
            <person name="Johannesson H."/>
        </authorList>
    </citation>
    <scope>NUCLEOTIDE SEQUENCE</scope>
    <source>
        <strain evidence="1">SMH3187-1</strain>
    </source>
</reference>
<comment type="caution">
    <text evidence="1">The sequence shown here is derived from an EMBL/GenBank/DDBJ whole genome shotgun (WGS) entry which is preliminary data.</text>
</comment>
<proteinExistence type="predicted"/>
<dbReference type="EMBL" id="JAUKUD010000006">
    <property type="protein sequence ID" value="KAK0740254.1"/>
    <property type="molecule type" value="Genomic_DNA"/>
</dbReference>
<keyword evidence="2" id="KW-1185">Reference proteome</keyword>
<accession>A0AA40EJ31</accession>
<organism evidence="1 2">
    <name type="scientific">Schizothecium vesticola</name>
    <dbReference type="NCBI Taxonomy" id="314040"/>
    <lineage>
        <taxon>Eukaryota</taxon>
        <taxon>Fungi</taxon>
        <taxon>Dikarya</taxon>
        <taxon>Ascomycota</taxon>
        <taxon>Pezizomycotina</taxon>
        <taxon>Sordariomycetes</taxon>
        <taxon>Sordariomycetidae</taxon>
        <taxon>Sordariales</taxon>
        <taxon>Schizotheciaceae</taxon>
        <taxon>Schizothecium</taxon>
    </lineage>
</organism>
<evidence type="ECO:0000313" key="2">
    <source>
        <dbReference type="Proteomes" id="UP001172155"/>
    </source>
</evidence>
<dbReference type="AlphaFoldDB" id="A0AA40EJ31"/>
<dbReference type="Proteomes" id="UP001172155">
    <property type="component" value="Unassembled WGS sequence"/>
</dbReference>
<sequence>MWLVQPWPLCPDEAVPCAAPTQPRATPYCGDGGRLSNAVHFKFKFNTCSPWSCPSINNSASPVNKPHSLLSSTSSPSTHCHSARCCALLGAGGRTVGGIRIRLGTSDQLSVRGCSNIFDEAWRPVVGQAEAEPCYDRGHRKVGVPPLLWFDSHTMSIAIIRNTPYIFSDHGLFRHLGKTGANHGLFRSSGLDLHSPFWSMAID</sequence>
<name>A0AA40EJ31_9PEZI</name>
<protein>
    <submittedName>
        <fullName evidence="1">Uncharacterized protein</fullName>
    </submittedName>
</protein>